<accession>T0JRH5</accession>
<proteinExistence type="predicted"/>
<evidence type="ECO:0000313" key="2">
    <source>
        <dbReference type="Proteomes" id="UP000015530"/>
    </source>
</evidence>
<protein>
    <submittedName>
        <fullName evidence="1">Uncharacterized protein</fullName>
    </submittedName>
</protein>
<reference evidence="2" key="1">
    <citation type="journal article" date="2013" name="Mol. Plant Microbe Interact.">
        <title>Global aspects of pacC regulation of pathogenicity genes in Colletotrichum gloeosporioides as revealed by transcriptome analysis.</title>
        <authorList>
            <person name="Alkan N."/>
            <person name="Meng X."/>
            <person name="Friedlander G."/>
            <person name="Reuveni E."/>
            <person name="Sukno S."/>
            <person name="Sherman A."/>
            <person name="Thon M."/>
            <person name="Fluhr R."/>
            <person name="Prusky D."/>
        </authorList>
    </citation>
    <scope>NUCLEOTIDE SEQUENCE [LARGE SCALE GENOMIC DNA]</scope>
    <source>
        <strain evidence="2">Cg-14</strain>
    </source>
</reference>
<evidence type="ECO:0000313" key="1">
    <source>
        <dbReference type="EMBL" id="EQB45867.1"/>
    </source>
</evidence>
<sequence>MRKIKILESN</sequence>
<organism evidence="1 2">
    <name type="scientific">Colletotrichum gloeosporioides (strain Cg-14)</name>
    <name type="common">Anthracnose fungus</name>
    <name type="synonym">Glomerella cingulata</name>
    <dbReference type="NCBI Taxonomy" id="1237896"/>
    <lineage>
        <taxon>Eukaryota</taxon>
        <taxon>Fungi</taxon>
        <taxon>Dikarya</taxon>
        <taxon>Ascomycota</taxon>
        <taxon>Pezizomycotina</taxon>
        <taxon>Sordariomycetes</taxon>
        <taxon>Hypocreomycetidae</taxon>
        <taxon>Glomerellales</taxon>
        <taxon>Glomerellaceae</taxon>
        <taxon>Colletotrichum</taxon>
        <taxon>Colletotrichum gloeosporioides species complex</taxon>
    </lineage>
</organism>
<dbReference type="EMBL" id="AMYD01003620">
    <property type="protein sequence ID" value="EQB45867.1"/>
    <property type="molecule type" value="Genomic_DNA"/>
</dbReference>
<gene>
    <name evidence="1" type="ORF">CGLO_15189</name>
</gene>
<dbReference type="Proteomes" id="UP000015530">
    <property type="component" value="Unassembled WGS sequence"/>
</dbReference>
<comment type="caution">
    <text evidence="1">The sequence shown here is derived from an EMBL/GenBank/DDBJ whole genome shotgun (WGS) entry which is preliminary data.</text>
</comment>
<name>T0JRH5_COLGC</name>
<dbReference type="HOGENOM" id="CLU_3438368_0_0_1"/>